<evidence type="ECO:0000256" key="3">
    <source>
        <dbReference type="ARBA" id="ARBA00023163"/>
    </source>
</evidence>
<evidence type="ECO:0000313" key="6">
    <source>
        <dbReference type="Proteomes" id="UP000306236"/>
    </source>
</evidence>
<dbReference type="Pfam" id="PF12625">
    <property type="entry name" value="Arabinose_bd"/>
    <property type="match status" value="1"/>
</dbReference>
<keyword evidence="1" id="KW-0805">Transcription regulation</keyword>
<dbReference type="Gene3D" id="1.10.10.60">
    <property type="entry name" value="Homeodomain-like"/>
    <property type="match status" value="1"/>
</dbReference>
<dbReference type="GO" id="GO:0000976">
    <property type="term" value="F:transcription cis-regulatory region binding"/>
    <property type="evidence" value="ECO:0007669"/>
    <property type="project" value="TreeGrafter"/>
</dbReference>
<feature type="domain" description="HTH araC/xylS-type" evidence="4">
    <location>
        <begin position="239"/>
        <end position="337"/>
    </location>
</feature>
<evidence type="ECO:0000313" key="5">
    <source>
        <dbReference type="EMBL" id="THJ34507.1"/>
    </source>
</evidence>
<dbReference type="InterPro" id="IPR009057">
    <property type="entry name" value="Homeodomain-like_sf"/>
</dbReference>
<dbReference type="PROSITE" id="PS01124">
    <property type="entry name" value="HTH_ARAC_FAMILY_2"/>
    <property type="match status" value="1"/>
</dbReference>
<dbReference type="InterPro" id="IPR032687">
    <property type="entry name" value="AraC-type_N"/>
</dbReference>
<accession>A0A4S5BP93</accession>
<dbReference type="AlphaFoldDB" id="A0A4S5BP93"/>
<keyword evidence="6" id="KW-1185">Reference proteome</keyword>
<proteinExistence type="predicted"/>
<organism evidence="5 6">
    <name type="scientific">Lampropedia aestuarii</name>
    <dbReference type="NCBI Taxonomy" id="2562762"/>
    <lineage>
        <taxon>Bacteria</taxon>
        <taxon>Pseudomonadati</taxon>
        <taxon>Pseudomonadota</taxon>
        <taxon>Betaproteobacteria</taxon>
        <taxon>Burkholderiales</taxon>
        <taxon>Comamonadaceae</taxon>
        <taxon>Lampropedia</taxon>
    </lineage>
</organism>
<evidence type="ECO:0000256" key="2">
    <source>
        <dbReference type="ARBA" id="ARBA00023125"/>
    </source>
</evidence>
<evidence type="ECO:0000256" key="1">
    <source>
        <dbReference type="ARBA" id="ARBA00023015"/>
    </source>
</evidence>
<dbReference type="SUPFAM" id="SSF46689">
    <property type="entry name" value="Homeodomain-like"/>
    <property type="match status" value="1"/>
</dbReference>
<comment type="caution">
    <text evidence="5">The sequence shown here is derived from an EMBL/GenBank/DDBJ whole genome shotgun (WGS) entry which is preliminary data.</text>
</comment>
<dbReference type="RefSeq" id="WP_136405717.1">
    <property type="nucleotide sequence ID" value="NZ_SSWX01000006.1"/>
</dbReference>
<dbReference type="InterPro" id="IPR018060">
    <property type="entry name" value="HTH_AraC"/>
</dbReference>
<dbReference type="Pfam" id="PF12833">
    <property type="entry name" value="HTH_18"/>
    <property type="match status" value="1"/>
</dbReference>
<dbReference type="PANTHER" id="PTHR47894:SF4">
    <property type="entry name" value="HTH-TYPE TRANSCRIPTIONAL REGULATOR GADX"/>
    <property type="match status" value="1"/>
</dbReference>
<dbReference type="EMBL" id="SSWX01000006">
    <property type="protein sequence ID" value="THJ34507.1"/>
    <property type="molecule type" value="Genomic_DNA"/>
</dbReference>
<name>A0A4S5BP93_9BURK</name>
<keyword evidence="3" id="KW-0804">Transcription</keyword>
<dbReference type="OrthoDB" id="8584243at2"/>
<dbReference type="Proteomes" id="UP000306236">
    <property type="component" value="Unassembled WGS sequence"/>
</dbReference>
<dbReference type="GO" id="GO:0005829">
    <property type="term" value="C:cytosol"/>
    <property type="evidence" value="ECO:0007669"/>
    <property type="project" value="TreeGrafter"/>
</dbReference>
<dbReference type="PANTHER" id="PTHR47894">
    <property type="entry name" value="HTH-TYPE TRANSCRIPTIONAL REGULATOR GADX"/>
    <property type="match status" value="1"/>
</dbReference>
<gene>
    <name evidence="5" type="ORF">E8K88_05795</name>
</gene>
<sequence length="340" mass="37355">MRVDSPTSLIRAAALAHYEELVHSLGGDSAALLADCGLSPSDLCDLDYQLPYLSVAQAIEGAPRALAAPDFGLRLCALQSVETLGLMSLAIQTAPTVRECMLQVDKYIHLHNPALTFRNFMAAEGGMECLEVVHRIRPLAEMPQITEICVFYMCRLIDVLSDGALRPAAIHLRHAPVGSSAQYLRHLGQLPRFQAAFDGIAVDAFAWRRPMPRHNRLLQQLIERFLLGQAAGANLSMADQVRAALGSLMRVGTTDLHSVARVLRQHPRTLQRHLAAEGVAFEALRDGLRQTWARELLSGSTLSIGEIANLLGFADQSVLTRACQRWFGATPRQLRRGLPF</sequence>
<dbReference type="SMART" id="SM00342">
    <property type="entry name" value="HTH_ARAC"/>
    <property type="match status" value="1"/>
</dbReference>
<protein>
    <submittedName>
        <fullName evidence="5">AraC family transcriptional regulator</fullName>
    </submittedName>
</protein>
<reference evidence="5 6" key="1">
    <citation type="submission" date="2019-04" db="EMBL/GenBank/DDBJ databases">
        <title>Lampropedia sp YIM MLB12 draf genome.</title>
        <authorList>
            <person name="Wang Y.-X."/>
        </authorList>
    </citation>
    <scope>NUCLEOTIDE SEQUENCE [LARGE SCALE GENOMIC DNA]</scope>
    <source>
        <strain evidence="5 6">YIM MLB12</strain>
    </source>
</reference>
<dbReference type="GO" id="GO:0003700">
    <property type="term" value="F:DNA-binding transcription factor activity"/>
    <property type="evidence" value="ECO:0007669"/>
    <property type="project" value="InterPro"/>
</dbReference>
<keyword evidence="2" id="KW-0238">DNA-binding</keyword>
<evidence type="ECO:0000259" key="4">
    <source>
        <dbReference type="PROSITE" id="PS01124"/>
    </source>
</evidence>